<evidence type="ECO:0000259" key="1">
    <source>
        <dbReference type="Pfam" id="PF13649"/>
    </source>
</evidence>
<protein>
    <submittedName>
        <fullName evidence="2">Methyltransferase domain-containing protein</fullName>
    </submittedName>
</protein>
<sequence length="246" mass="26113">MSDQVDDRPAGERHRSFSEAFTAALQGSPCRVVGRIEGIDGVEASGDPSGESDRTAEQVLPVDRWNGHVDTADRVLLRHCVGATLDVGCGPGRMSAHLAAEGHCVLGIDVVPEAVAQTRERGAVALRRDVFEPLPGEGRWCTALLADGNIGIGGDPVALLRRLAEVVAPDGRIVADLSEHGVGVDRQRMRLELDDGPSKPFHWAWVGADAIGAVAVAAGLRVAELHEHEDRWFVVLEKGARGAAPL</sequence>
<accession>A0A927K4X1</accession>
<proteinExistence type="predicted"/>
<dbReference type="CDD" id="cd02440">
    <property type="entry name" value="AdoMet_MTases"/>
    <property type="match status" value="1"/>
</dbReference>
<reference evidence="2" key="1">
    <citation type="submission" date="2020-09" db="EMBL/GenBank/DDBJ databases">
        <title>Nocardioides sp. strain MJB4 16S ribosomal RNA gene Genome sequencing and assembly.</title>
        <authorList>
            <person name="Kim I."/>
        </authorList>
    </citation>
    <scope>NUCLEOTIDE SEQUENCE</scope>
    <source>
        <strain evidence="2">MJB4</strain>
    </source>
</reference>
<dbReference type="Gene3D" id="3.40.50.150">
    <property type="entry name" value="Vaccinia Virus protein VP39"/>
    <property type="match status" value="1"/>
</dbReference>
<dbReference type="GO" id="GO:0008168">
    <property type="term" value="F:methyltransferase activity"/>
    <property type="evidence" value="ECO:0007669"/>
    <property type="project" value="UniProtKB-KW"/>
</dbReference>
<evidence type="ECO:0000313" key="3">
    <source>
        <dbReference type="Proteomes" id="UP000616839"/>
    </source>
</evidence>
<keyword evidence="2" id="KW-0489">Methyltransferase</keyword>
<feature type="domain" description="Methyltransferase" evidence="1">
    <location>
        <begin position="85"/>
        <end position="171"/>
    </location>
</feature>
<dbReference type="InterPro" id="IPR041698">
    <property type="entry name" value="Methyltransf_25"/>
</dbReference>
<comment type="caution">
    <text evidence="2">The sequence shown here is derived from an EMBL/GenBank/DDBJ whole genome shotgun (WGS) entry which is preliminary data.</text>
</comment>
<dbReference type="AlphaFoldDB" id="A0A927K4X1"/>
<dbReference type="SUPFAM" id="SSF53335">
    <property type="entry name" value="S-adenosyl-L-methionine-dependent methyltransferases"/>
    <property type="match status" value="1"/>
</dbReference>
<dbReference type="EMBL" id="JACYXZ010000002">
    <property type="protein sequence ID" value="MBD8869823.1"/>
    <property type="molecule type" value="Genomic_DNA"/>
</dbReference>
<dbReference type="Proteomes" id="UP000616839">
    <property type="component" value="Unassembled WGS sequence"/>
</dbReference>
<dbReference type="GO" id="GO:0032259">
    <property type="term" value="P:methylation"/>
    <property type="evidence" value="ECO:0007669"/>
    <property type="project" value="UniProtKB-KW"/>
</dbReference>
<dbReference type="InterPro" id="IPR029063">
    <property type="entry name" value="SAM-dependent_MTases_sf"/>
</dbReference>
<dbReference type="Pfam" id="PF13649">
    <property type="entry name" value="Methyltransf_25"/>
    <property type="match status" value="1"/>
</dbReference>
<keyword evidence="3" id="KW-1185">Reference proteome</keyword>
<evidence type="ECO:0000313" key="2">
    <source>
        <dbReference type="EMBL" id="MBD8869823.1"/>
    </source>
</evidence>
<dbReference type="RefSeq" id="WP_192142763.1">
    <property type="nucleotide sequence ID" value="NZ_JACYXZ010000002.1"/>
</dbReference>
<gene>
    <name evidence="2" type="ORF">IE331_09325</name>
</gene>
<keyword evidence="2" id="KW-0808">Transferase</keyword>
<name>A0A927K4X1_9ACTN</name>
<organism evidence="2 3">
    <name type="scientific">Nocardioides donggukensis</name>
    <dbReference type="NCBI Taxonomy" id="2774019"/>
    <lineage>
        <taxon>Bacteria</taxon>
        <taxon>Bacillati</taxon>
        <taxon>Actinomycetota</taxon>
        <taxon>Actinomycetes</taxon>
        <taxon>Propionibacteriales</taxon>
        <taxon>Nocardioidaceae</taxon>
        <taxon>Nocardioides</taxon>
    </lineage>
</organism>